<dbReference type="AlphaFoldDB" id="A0A3P3W2H8"/>
<feature type="domain" description="Type IV methyl-directed restriction enzyme EcoKMcrB subunit DNA-binding" evidence="1">
    <location>
        <begin position="9"/>
        <end position="186"/>
    </location>
</feature>
<accession>A0A3P3W2H8</accession>
<evidence type="ECO:0000259" key="1">
    <source>
        <dbReference type="Pfam" id="PF12102"/>
    </source>
</evidence>
<dbReference type="Pfam" id="PF12102">
    <property type="entry name" value="MrcB_N"/>
    <property type="match status" value="1"/>
</dbReference>
<evidence type="ECO:0000313" key="2">
    <source>
        <dbReference type="EMBL" id="RRJ89160.1"/>
    </source>
</evidence>
<gene>
    <name evidence="2" type="ORF">EG849_13725</name>
</gene>
<proteinExistence type="predicted"/>
<dbReference type="OrthoDB" id="9779761at2"/>
<protein>
    <submittedName>
        <fullName evidence="2">DUF3578 domain-containing protein</fullName>
    </submittedName>
</protein>
<dbReference type="RefSeq" id="WP_125013719.1">
    <property type="nucleotide sequence ID" value="NZ_RQVR01000019.1"/>
</dbReference>
<keyword evidence="3" id="KW-1185">Reference proteome</keyword>
<organism evidence="2 3">
    <name type="scientific">Flavobacterium macacae</name>
    <dbReference type="NCBI Taxonomy" id="2488993"/>
    <lineage>
        <taxon>Bacteria</taxon>
        <taxon>Pseudomonadati</taxon>
        <taxon>Bacteroidota</taxon>
        <taxon>Flavobacteriia</taxon>
        <taxon>Flavobacteriales</taxon>
        <taxon>Flavobacteriaceae</taxon>
        <taxon>Flavobacterium</taxon>
    </lineage>
</organism>
<dbReference type="InterPro" id="IPR021961">
    <property type="entry name" value="McrB_DNA-bd"/>
</dbReference>
<evidence type="ECO:0000313" key="3">
    <source>
        <dbReference type="Proteomes" id="UP000271937"/>
    </source>
</evidence>
<dbReference type="EMBL" id="RQVR01000019">
    <property type="protein sequence ID" value="RRJ89160.1"/>
    <property type="molecule type" value="Genomic_DNA"/>
</dbReference>
<sequence>MDRILNEPLTEYLIVKKELLKDNQFAKKFTSEFKEIIENAISDKHYIVKNSVGNGNWANCPWIAIFDPLITKTAQEGYYLVYLFCEDMTGVYLSINQGITEVAKTYKKNKKDILLIRANNYRAKIDMLEAYNHTEIDLKISNNNSDSKLYEFGNIYSKFYSKESIPAKEEIIKDLNYFLDKYKELVYNDNEEIDEDEKKGFFEKKQLKYHYRIERNSNLAKQVKKIKGYKCECCSFKFSDKYKHLGEKFIEAHHLYPISKLDFGYHRIDPEKDFAVLCSNCHRMIHKLDDPSDLSGLKRMINQK</sequence>
<dbReference type="Gene3D" id="3.30.920.90">
    <property type="match status" value="1"/>
</dbReference>
<comment type="caution">
    <text evidence="2">The sequence shown here is derived from an EMBL/GenBank/DDBJ whole genome shotgun (WGS) entry which is preliminary data.</text>
</comment>
<reference evidence="2 3" key="1">
    <citation type="submission" date="2018-11" db="EMBL/GenBank/DDBJ databases">
        <title>Flavobacterium sp. nov., YIM 102600 draft genome.</title>
        <authorList>
            <person name="Li G."/>
            <person name="Jiang Y."/>
        </authorList>
    </citation>
    <scope>NUCLEOTIDE SEQUENCE [LARGE SCALE GENOMIC DNA]</scope>
    <source>
        <strain evidence="2 3">YIM 102600</strain>
    </source>
</reference>
<dbReference type="Proteomes" id="UP000271937">
    <property type="component" value="Unassembled WGS sequence"/>
</dbReference>
<name>A0A3P3W2H8_9FLAO</name>